<organism evidence="2">
    <name type="scientific">Magallana gigas</name>
    <name type="common">Pacific oyster</name>
    <name type="synonym">Crassostrea gigas</name>
    <dbReference type="NCBI Taxonomy" id="29159"/>
    <lineage>
        <taxon>Eukaryota</taxon>
        <taxon>Metazoa</taxon>
        <taxon>Spiralia</taxon>
        <taxon>Lophotrochozoa</taxon>
        <taxon>Mollusca</taxon>
        <taxon>Bivalvia</taxon>
        <taxon>Autobranchia</taxon>
        <taxon>Pteriomorphia</taxon>
        <taxon>Ostreida</taxon>
        <taxon>Ostreoidea</taxon>
        <taxon>Ostreidae</taxon>
        <taxon>Magallana</taxon>
    </lineage>
</organism>
<dbReference type="HOGENOM" id="CLU_1645377_0_0_1"/>
<dbReference type="InterPro" id="IPR044930">
    <property type="entry name" value="Homing_endonuclease_His-Me"/>
</dbReference>
<dbReference type="InParanoid" id="K1QYD5"/>
<name>K1QYD5_MAGGI</name>
<dbReference type="Pfam" id="PF05551">
    <property type="entry name" value="zf-His_Me_endon"/>
    <property type="match status" value="1"/>
</dbReference>
<evidence type="ECO:0000313" key="2">
    <source>
        <dbReference type="EMBL" id="EKC41987.1"/>
    </source>
</evidence>
<dbReference type="SUPFAM" id="SSF54060">
    <property type="entry name" value="His-Me finger endonucleases"/>
    <property type="match status" value="1"/>
</dbReference>
<accession>K1QYD5</accession>
<gene>
    <name evidence="2" type="ORF">CGI_10028169</name>
</gene>
<sequence>MEDIFKKLRNKLGAKSERVGGLGGCVKWKGGGVGRNGYGYIRVLWPDEGSKVVRVHRVALMVEMRLTRSQFPGANLEVSHLCHEKLCVNPMHLSLEPHATNQERIHCMQLGGLVHLATRGYGSSNPCAESSEGAAGTVVTGVSSTVGPASKVSCEGDIARQ</sequence>
<reference evidence="2" key="1">
    <citation type="journal article" date="2012" name="Nature">
        <title>The oyster genome reveals stress adaptation and complexity of shell formation.</title>
        <authorList>
            <person name="Zhang G."/>
            <person name="Fang X."/>
            <person name="Guo X."/>
            <person name="Li L."/>
            <person name="Luo R."/>
            <person name="Xu F."/>
            <person name="Yang P."/>
            <person name="Zhang L."/>
            <person name="Wang X."/>
            <person name="Qi H."/>
            <person name="Xiong Z."/>
            <person name="Que H."/>
            <person name="Xie Y."/>
            <person name="Holland P.W."/>
            <person name="Paps J."/>
            <person name="Zhu Y."/>
            <person name="Wu F."/>
            <person name="Chen Y."/>
            <person name="Wang J."/>
            <person name="Peng C."/>
            <person name="Meng J."/>
            <person name="Yang L."/>
            <person name="Liu J."/>
            <person name="Wen B."/>
            <person name="Zhang N."/>
            <person name="Huang Z."/>
            <person name="Zhu Q."/>
            <person name="Feng Y."/>
            <person name="Mount A."/>
            <person name="Hedgecock D."/>
            <person name="Xu Z."/>
            <person name="Liu Y."/>
            <person name="Domazet-Loso T."/>
            <person name="Du Y."/>
            <person name="Sun X."/>
            <person name="Zhang S."/>
            <person name="Liu B."/>
            <person name="Cheng P."/>
            <person name="Jiang X."/>
            <person name="Li J."/>
            <person name="Fan D."/>
            <person name="Wang W."/>
            <person name="Fu W."/>
            <person name="Wang T."/>
            <person name="Wang B."/>
            <person name="Zhang J."/>
            <person name="Peng Z."/>
            <person name="Li Y."/>
            <person name="Li N."/>
            <person name="Wang J."/>
            <person name="Chen M."/>
            <person name="He Y."/>
            <person name="Tan F."/>
            <person name="Song X."/>
            <person name="Zheng Q."/>
            <person name="Huang R."/>
            <person name="Yang H."/>
            <person name="Du X."/>
            <person name="Chen L."/>
            <person name="Yang M."/>
            <person name="Gaffney P.M."/>
            <person name="Wang S."/>
            <person name="Luo L."/>
            <person name="She Z."/>
            <person name="Ming Y."/>
            <person name="Huang W."/>
            <person name="Zhang S."/>
            <person name="Huang B."/>
            <person name="Zhang Y."/>
            <person name="Qu T."/>
            <person name="Ni P."/>
            <person name="Miao G."/>
            <person name="Wang J."/>
            <person name="Wang Q."/>
            <person name="Steinberg C.E."/>
            <person name="Wang H."/>
            <person name="Li N."/>
            <person name="Qian L."/>
            <person name="Zhang G."/>
            <person name="Li Y."/>
            <person name="Yang H."/>
            <person name="Liu X."/>
            <person name="Wang J."/>
            <person name="Yin Y."/>
            <person name="Wang J."/>
        </authorList>
    </citation>
    <scope>NUCLEOTIDE SEQUENCE [LARGE SCALE GENOMIC DNA]</scope>
    <source>
        <strain evidence="2">05x7-T-G4-1.051#20</strain>
    </source>
</reference>
<dbReference type="InterPro" id="IPR008704">
    <property type="entry name" value="Endonuclease_Zinc-binding_loop"/>
</dbReference>
<dbReference type="EMBL" id="JH818444">
    <property type="protein sequence ID" value="EKC41987.1"/>
    <property type="molecule type" value="Genomic_DNA"/>
</dbReference>
<protein>
    <recommendedName>
        <fullName evidence="1">Zinc-binding loop region of homing endonuclease domain-containing protein</fullName>
    </recommendedName>
</protein>
<dbReference type="AlphaFoldDB" id="K1QYD5"/>
<dbReference type="Gene3D" id="3.90.75.10">
    <property type="entry name" value="Homing Intron 3 (I-ppo) Encoded Endonuclease, Chain A"/>
    <property type="match status" value="1"/>
</dbReference>
<feature type="domain" description="Zinc-binding loop region of homing endonuclease" evidence="1">
    <location>
        <begin position="39"/>
        <end position="108"/>
    </location>
</feature>
<evidence type="ECO:0000259" key="1">
    <source>
        <dbReference type="Pfam" id="PF05551"/>
    </source>
</evidence>
<dbReference type="GO" id="GO:0004519">
    <property type="term" value="F:endonuclease activity"/>
    <property type="evidence" value="ECO:0007669"/>
    <property type="project" value="InterPro"/>
</dbReference>
<dbReference type="InterPro" id="IPR044925">
    <property type="entry name" value="His-Me_finger_sf"/>
</dbReference>
<proteinExistence type="predicted"/>